<evidence type="ECO:0000256" key="1">
    <source>
        <dbReference type="SAM" id="MobiDB-lite"/>
    </source>
</evidence>
<proteinExistence type="predicted"/>
<gene>
    <name evidence="3" type="ORF">Val02_28650</name>
</gene>
<feature type="region of interest" description="Disordered" evidence="1">
    <location>
        <begin position="26"/>
        <end position="52"/>
    </location>
</feature>
<keyword evidence="2" id="KW-0732">Signal</keyword>
<evidence type="ECO:0000313" key="4">
    <source>
        <dbReference type="Proteomes" id="UP000619260"/>
    </source>
</evidence>
<feature type="signal peptide" evidence="2">
    <location>
        <begin position="1"/>
        <end position="27"/>
    </location>
</feature>
<dbReference type="RefSeq" id="WP_203899533.1">
    <property type="nucleotide sequence ID" value="NZ_BOPF01000009.1"/>
</dbReference>
<evidence type="ECO:0000313" key="3">
    <source>
        <dbReference type="EMBL" id="GIJ45979.1"/>
    </source>
</evidence>
<feature type="chain" id="PRO_5035287231" evidence="2">
    <location>
        <begin position="28"/>
        <end position="183"/>
    </location>
</feature>
<protein>
    <submittedName>
        <fullName evidence="3">Uncharacterized protein</fullName>
    </submittedName>
</protein>
<evidence type="ECO:0000256" key="2">
    <source>
        <dbReference type="SAM" id="SignalP"/>
    </source>
</evidence>
<organism evidence="3 4">
    <name type="scientific">Virgisporangium aliadipatigenens</name>
    <dbReference type="NCBI Taxonomy" id="741659"/>
    <lineage>
        <taxon>Bacteria</taxon>
        <taxon>Bacillati</taxon>
        <taxon>Actinomycetota</taxon>
        <taxon>Actinomycetes</taxon>
        <taxon>Micromonosporales</taxon>
        <taxon>Micromonosporaceae</taxon>
        <taxon>Virgisporangium</taxon>
    </lineage>
</organism>
<comment type="caution">
    <text evidence="3">The sequence shown here is derived from an EMBL/GenBank/DDBJ whole genome shotgun (WGS) entry which is preliminary data.</text>
</comment>
<feature type="compositionally biased region" description="Low complexity" evidence="1">
    <location>
        <begin position="26"/>
        <end position="41"/>
    </location>
</feature>
<dbReference type="AlphaFoldDB" id="A0A8J3YIM5"/>
<sequence length="183" mass="19775">MRRIITGCLTVLTTLAVVALTAAPAGAEPSGSQASAPAGAERATVEQMPRPETAPQVTVRTSAYFADCPQSAGYCTYDSGWEYYDGSCQARTQLAWWRGSNTVSIQVHVYSPFLFAACRVYSTPQFATTFNFTVSGGSFYAMACSATDPTCSNYQIWSYFDNSGLHPFFVPYVYAISAAHTKA</sequence>
<reference evidence="3" key="1">
    <citation type="submission" date="2021-01" db="EMBL/GenBank/DDBJ databases">
        <title>Whole genome shotgun sequence of Virgisporangium aliadipatigenens NBRC 105644.</title>
        <authorList>
            <person name="Komaki H."/>
            <person name="Tamura T."/>
        </authorList>
    </citation>
    <scope>NUCLEOTIDE SEQUENCE</scope>
    <source>
        <strain evidence="3">NBRC 105644</strain>
    </source>
</reference>
<accession>A0A8J3YIM5</accession>
<dbReference type="EMBL" id="BOPF01000009">
    <property type="protein sequence ID" value="GIJ45979.1"/>
    <property type="molecule type" value="Genomic_DNA"/>
</dbReference>
<name>A0A8J3YIM5_9ACTN</name>
<dbReference type="Proteomes" id="UP000619260">
    <property type="component" value="Unassembled WGS sequence"/>
</dbReference>
<keyword evidence="4" id="KW-1185">Reference proteome</keyword>